<dbReference type="AlphaFoldDB" id="A0AAV4B3J3"/>
<keyword evidence="2" id="KW-1185">Reference proteome</keyword>
<gene>
    <name evidence="1" type="ORF">PoB_003983800</name>
</gene>
<sequence length="134" mass="15632">MRDHSRSKNVTFHATGVADFDGSWKTWRMRKMQTIADELGHEMSAVSMIKLDVEEWEWKVLPQALSSHALDEVSQLLVELHVTIKPQPRRERYLHALLTLAGLYRFSTVLKRQAAMRSTWLKYIDDHRITLTAT</sequence>
<dbReference type="Proteomes" id="UP000735302">
    <property type="component" value="Unassembled WGS sequence"/>
</dbReference>
<name>A0AAV4B3J3_9GAST</name>
<evidence type="ECO:0000313" key="1">
    <source>
        <dbReference type="EMBL" id="GFO13333.1"/>
    </source>
</evidence>
<protein>
    <submittedName>
        <fullName evidence="1">Upf0624 protein sw</fullName>
    </submittedName>
</protein>
<accession>A0AAV4B3J3</accession>
<dbReference type="InterPro" id="IPR026913">
    <property type="entry name" value="METTL24"/>
</dbReference>
<proteinExistence type="predicted"/>
<dbReference type="EMBL" id="BLXT01004484">
    <property type="protein sequence ID" value="GFO13333.1"/>
    <property type="molecule type" value="Genomic_DNA"/>
</dbReference>
<dbReference type="PANTHER" id="PTHR32026">
    <property type="entry name" value="METHYLTRANSFERASE-LIKE PROTEIN 24"/>
    <property type="match status" value="1"/>
</dbReference>
<dbReference type="PANTHER" id="PTHR32026:SF10">
    <property type="entry name" value="METHYLTRANSFERASE-LIKE PROTEIN 24-RELATED"/>
    <property type="match status" value="1"/>
</dbReference>
<evidence type="ECO:0000313" key="2">
    <source>
        <dbReference type="Proteomes" id="UP000735302"/>
    </source>
</evidence>
<reference evidence="1 2" key="1">
    <citation type="journal article" date="2021" name="Elife">
        <title>Chloroplast acquisition without the gene transfer in kleptoplastic sea slugs, Plakobranchus ocellatus.</title>
        <authorList>
            <person name="Maeda T."/>
            <person name="Takahashi S."/>
            <person name="Yoshida T."/>
            <person name="Shimamura S."/>
            <person name="Takaki Y."/>
            <person name="Nagai Y."/>
            <person name="Toyoda A."/>
            <person name="Suzuki Y."/>
            <person name="Arimoto A."/>
            <person name="Ishii H."/>
            <person name="Satoh N."/>
            <person name="Nishiyama T."/>
            <person name="Hasebe M."/>
            <person name="Maruyama T."/>
            <person name="Minagawa J."/>
            <person name="Obokata J."/>
            <person name="Shigenobu S."/>
        </authorList>
    </citation>
    <scope>NUCLEOTIDE SEQUENCE [LARGE SCALE GENOMIC DNA]</scope>
</reference>
<organism evidence="1 2">
    <name type="scientific">Plakobranchus ocellatus</name>
    <dbReference type="NCBI Taxonomy" id="259542"/>
    <lineage>
        <taxon>Eukaryota</taxon>
        <taxon>Metazoa</taxon>
        <taxon>Spiralia</taxon>
        <taxon>Lophotrochozoa</taxon>
        <taxon>Mollusca</taxon>
        <taxon>Gastropoda</taxon>
        <taxon>Heterobranchia</taxon>
        <taxon>Euthyneura</taxon>
        <taxon>Panpulmonata</taxon>
        <taxon>Sacoglossa</taxon>
        <taxon>Placobranchoidea</taxon>
        <taxon>Plakobranchidae</taxon>
        <taxon>Plakobranchus</taxon>
    </lineage>
</organism>
<comment type="caution">
    <text evidence="1">The sequence shown here is derived from an EMBL/GenBank/DDBJ whole genome shotgun (WGS) entry which is preliminary data.</text>
</comment>